<evidence type="ECO:0000259" key="2">
    <source>
        <dbReference type="Pfam" id="PF18160"/>
    </source>
</evidence>
<feature type="domain" description="SMODS and SLOG-associating 2TM effector" evidence="2">
    <location>
        <begin position="2"/>
        <end position="85"/>
    </location>
</feature>
<feature type="non-terminal residue" evidence="3">
    <location>
        <position position="1"/>
    </location>
</feature>
<keyword evidence="1" id="KW-0812">Transmembrane</keyword>
<keyword evidence="4" id="KW-1185">Reference proteome</keyword>
<dbReference type="Pfam" id="PF18160">
    <property type="entry name" value="SLATT_5"/>
    <property type="match status" value="1"/>
</dbReference>
<evidence type="ECO:0000313" key="4">
    <source>
        <dbReference type="Proteomes" id="UP000565262"/>
    </source>
</evidence>
<proteinExistence type="predicted"/>
<dbReference type="AlphaFoldDB" id="A0A839IZS4"/>
<dbReference type="RefSeq" id="WP_220495903.1">
    <property type="nucleotide sequence ID" value="NZ_JACJFM010000288.1"/>
</dbReference>
<feature type="transmembrane region" description="Helical" evidence="1">
    <location>
        <begin position="6"/>
        <end position="23"/>
    </location>
</feature>
<keyword evidence="1" id="KW-0472">Membrane</keyword>
<dbReference type="InterPro" id="IPR041115">
    <property type="entry name" value="SLATT_5"/>
</dbReference>
<name>A0A839IZS4_9GAMM</name>
<accession>A0A839IZS4</accession>
<gene>
    <name evidence="3" type="ORF">H4O21_24950</name>
</gene>
<feature type="transmembrane region" description="Helical" evidence="1">
    <location>
        <begin position="35"/>
        <end position="56"/>
    </location>
</feature>
<reference evidence="3 4" key="1">
    <citation type="submission" date="2020-08" db="EMBL/GenBank/DDBJ databases">
        <title>Oceanospirillum sp. nov. isolated from marine sediment.</title>
        <authorList>
            <person name="Ji X."/>
        </authorList>
    </citation>
    <scope>NUCLEOTIDE SEQUENCE [LARGE SCALE GENOMIC DNA]</scope>
    <source>
        <strain evidence="3 4">D5</strain>
    </source>
</reference>
<sequence>HQSSFSFVTATVLSLGMILMPLLKLDGVRFSINDLLLDAFQIFLAVSVLVYSVVILKSKYDVRSSNINACGDKIKFLARELEYELGQWLADQVFGGGDNLTVINMTEFK</sequence>
<comment type="caution">
    <text evidence="3">The sequence shown here is derived from an EMBL/GenBank/DDBJ whole genome shotgun (WGS) entry which is preliminary data.</text>
</comment>
<keyword evidence="1" id="KW-1133">Transmembrane helix</keyword>
<dbReference type="Proteomes" id="UP000565262">
    <property type="component" value="Unassembled WGS sequence"/>
</dbReference>
<feature type="non-terminal residue" evidence="3">
    <location>
        <position position="109"/>
    </location>
</feature>
<evidence type="ECO:0000313" key="3">
    <source>
        <dbReference type="EMBL" id="MBB1489857.1"/>
    </source>
</evidence>
<protein>
    <recommendedName>
        <fullName evidence="2">SMODS and SLOG-associating 2TM effector domain-containing protein</fullName>
    </recommendedName>
</protein>
<evidence type="ECO:0000256" key="1">
    <source>
        <dbReference type="SAM" id="Phobius"/>
    </source>
</evidence>
<organism evidence="3 4">
    <name type="scientific">Oceanospirillum sediminis</name>
    <dbReference type="NCBI Taxonomy" id="2760088"/>
    <lineage>
        <taxon>Bacteria</taxon>
        <taxon>Pseudomonadati</taxon>
        <taxon>Pseudomonadota</taxon>
        <taxon>Gammaproteobacteria</taxon>
        <taxon>Oceanospirillales</taxon>
        <taxon>Oceanospirillaceae</taxon>
        <taxon>Oceanospirillum</taxon>
    </lineage>
</organism>
<dbReference type="EMBL" id="JACJFM010000288">
    <property type="protein sequence ID" value="MBB1489857.1"/>
    <property type="molecule type" value="Genomic_DNA"/>
</dbReference>